<dbReference type="Proteomes" id="UP000238479">
    <property type="component" value="Chromosome 2"/>
</dbReference>
<keyword evidence="2" id="KW-1185">Reference proteome</keyword>
<accession>A0A2P6RXL6</accession>
<proteinExistence type="predicted"/>
<protein>
    <submittedName>
        <fullName evidence="1">Uncharacterized protein</fullName>
    </submittedName>
</protein>
<comment type="caution">
    <text evidence="1">The sequence shown here is derived from an EMBL/GenBank/DDBJ whole genome shotgun (WGS) entry which is preliminary data.</text>
</comment>
<sequence length="104" mass="11902">MRIMWQTCLLSHCPNPRSRNMWQELACANYLNSHDRSNQGKTQTSGGDVYMFISKREGCVVLFFLFDRGYFCPTGFLLLDKVFNEATRVAPCLSNTRGSVQVKP</sequence>
<dbReference type="EMBL" id="PDCK01000040">
    <property type="protein sequence ID" value="PRQ51188.1"/>
    <property type="molecule type" value="Genomic_DNA"/>
</dbReference>
<organism evidence="1 2">
    <name type="scientific">Rosa chinensis</name>
    <name type="common">China rose</name>
    <dbReference type="NCBI Taxonomy" id="74649"/>
    <lineage>
        <taxon>Eukaryota</taxon>
        <taxon>Viridiplantae</taxon>
        <taxon>Streptophyta</taxon>
        <taxon>Embryophyta</taxon>
        <taxon>Tracheophyta</taxon>
        <taxon>Spermatophyta</taxon>
        <taxon>Magnoliopsida</taxon>
        <taxon>eudicotyledons</taxon>
        <taxon>Gunneridae</taxon>
        <taxon>Pentapetalae</taxon>
        <taxon>rosids</taxon>
        <taxon>fabids</taxon>
        <taxon>Rosales</taxon>
        <taxon>Rosaceae</taxon>
        <taxon>Rosoideae</taxon>
        <taxon>Rosoideae incertae sedis</taxon>
        <taxon>Rosa</taxon>
    </lineage>
</organism>
<name>A0A2P6RXL6_ROSCH</name>
<dbReference type="AlphaFoldDB" id="A0A2P6RXL6"/>
<gene>
    <name evidence="1" type="ORF">RchiOBHm_Chr2g0141621</name>
</gene>
<reference evidence="1 2" key="1">
    <citation type="journal article" date="2018" name="Nat. Genet.">
        <title>The Rosa genome provides new insights in the design of modern roses.</title>
        <authorList>
            <person name="Bendahmane M."/>
        </authorList>
    </citation>
    <scope>NUCLEOTIDE SEQUENCE [LARGE SCALE GENOMIC DNA]</scope>
    <source>
        <strain evidence="2">cv. Old Blush</strain>
    </source>
</reference>
<evidence type="ECO:0000313" key="1">
    <source>
        <dbReference type="EMBL" id="PRQ51188.1"/>
    </source>
</evidence>
<dbReference type="Gramene" id="PRQ51188">
    <property type="protein sequence ID" value="PRQ51188"/>
    <property type="gene ID" value="RchiOBHm_Chr2g0141621"/>
</dbReference>
<evidence type="ECO:0000313" key="2">
    <source>
        <dbReference type="Proteomes" id="UP000238479"/>
    </source>
</evidence>